<dbReference type="Proteomes" id="UP000193067">
    <property type="component" value="Unassembled WGS sequence"/>
</dbReference>
<feature type="region of interest" description="Disordered" evidence="1">
    <location>
        <begin position="107"/>
        <end position="180"/>
    </location>
</feature>
<reference evidence="2 3" key="1">
    <citation type="journal article" date="2015" name="Biotechnol. Biofuels">
        <title>Enhanced degradation of softwood versus hardwood by the white-rot fungus Pycnoporus coccineus.</title>
        <authorList>
            <person name="Couturier M."/>
            <person name="Navarro D."/>
            <person name="Chevret D."/>
            <person name="Henrissat B."/>
            <person name="Piumi F."/>
            <person name="Ruiz-Duenas F.J."/>
            <person name="Martinez A.T."/>
            <person name="Grigoriev I.V."/>
            <person name="Riley R."/>
            <person name="Lipzen A."/>
            <person name="Berrin J.G."/>
            <person name="Master E.R."/>
            <person name="Rosso M.N."/>
        </authorList>
    </citation>
    <scope>NUCLEOTIDE SEQUENCE [LARGE SCALE GENOMIC DNA]</scope>
    <source>
        <strain evidence="2 3">BRFM310</strain>
    </source>
</reference>
<name>A0A1Y2I6Q5_TRAC3</name>
<accession>A0A1Y2I6Q5</accession>
<evidence type="ECO:0000313" key="2">
    <source>
        <dbReference type="EMBL" id="OSC96849.1"/>
    </source>
</evidence>
<organism evidence="2 3">
    <name type="scientific">Trametes coccinea (strain BRFM310)</name>
    <name type="common">Pycnoporus coccineus</name>
    <dbReference type="NCBI Taxonomy" id="1353009"/>
    <lineage>
        <taxon>Eukaryota</taxon>
        <taxon>Fungi</taxon>
        <taxon>Dikarya</taxon>
        <taxon>Basidiomycota</taxon>
        <taxon>Agaricomycotina</taxon>
        <taxon>Agaricomycetes</taxon>
        <taxon>Polyporales</taxon>
        <taxon>Polyporaceae</taxon>
        <taxon>Trametes</taxon>
    </lineage>
</organism>
<keyword evidence="3" id="KW-1185">Reference proteome</keyword>
<evidence type="ECO:0008006" key="4">
    <source>
        <dbReference type="Google" id="ProtNLM"/>
    </source>
</evidence>
<dbReference type="OrthoDB" id="3197870at2759"/>
<proteinExistence type="predicted"/>
<dbReference type="EMBL" id="KZ084164">
    <property type="protein sequence ID" value="OSC96849.1"/>
    <property type="molecule type" value="Genomic_DNA"/>
</dbReference>
<gene>
    <name evidence="2" type="ORF">PYCCODRAFT_1217796</name>
</gene>
<protein>
    <recommendedName>
        <fullName evidence="4">BRCT domain-containing protein</fullName>
    </recommendedName>
</protein>
<feature type="compositionally biased region" description="Basic and acidic residues" evidence="1">
    <location>
        <begin position="131"/>
        <end position="148"/>
    </location>
</feature>
<evidence type="ECO:0000313" key="3">
    <source>
        <dbReference type="Proteomes" id="UP000193067"/>
    </source>
</evidence>
<sequence>MALFDGQAWFSPRVPARVRYIWTSNGGSCAGPQLSAMRATYVFCDGIDDPWFHKLYERSFAVFHWLWISAVADAQFRVPISKYTIDGFEELSPPAYSQFSPHRTDLEGQEYSQNTPKGWTCESKLSSKPLPDTRRCVTRPLSEEESKDVPSPSPVAQRSRVRSTPFVDLRRRSSKSTRSRAIRIQPLEYAAMSSKSQSRQVGPPGALKARSSDAFHDTVHQAIPVSVALESLSSISVDSVTQFVPGSVHLGKEFRCFYVT</sequence>
<feature type="region of interest" description="Disordered" evidence="1">
    <location>
        <begin position="191"/>
        <end position="210"/>
    </location>
</feature>
<dbReference type="AlphaFoldDB" id="A0A1Y2I6Q5"/>
<evidence type="ECO:0000256" key="1">
    <source>
        <dbReference type="SAM" id="MobiDB-lite"/>
    </source>
</evidence>